<dbReference type="Pfam" id="PF04900">
    <property type="entry name" value="Fcf1"/>
    <property type="match status" value="1"/>
</dbReference>
<dbReference type="PANTHER" id="PTHR12416">
    <property type="entry name" value="RRNA-PROCESSING PROTEIN UTP23 HOMOLOG"/>
    <property type="match status" value="1"/>
</dbReference>
<dbReference type="Gene3D" id="3.40.50.1010">
    <property type="entry name" value="5'-nuclease"/>
    <property type="match status" value="1"/>
</dbReference>
<evidence type="ECO:0000256" key="8">
    <source>
        <dbReference type="SAM" id="MobiDB-lite"/>
    </source>
</evidence>
<dbReference type="GO" id="GO:0006364">
    <property type="term" value="P:rRNA processing"/>
    <property type="evidence" value="ECO:0007669"/>
    <property type="project" value="UniProtKB-KW"/>
</dbReference>
<dbReference type="InParanoid" id="A0A6L2PLQ1"/>
<comment type="caution">
    <text evidence="10">The sequence shown here is derived from an EMBL/GenBank/DDBJ whole genome shotgun (WGS) entry which is preliminary data.</text>
</comment>
<dbReference type="CDD" id="cd09866">
    <property type="entry name" value="PIN_Fcf1-Utp23-H"/>
    <property type="match status" value="1"/>
</dbReference>
<feature type="compositionally biased region" description="Basic residues" evidence="8">
    <location>
        <begin position="224"/>
        <end position="236"/>
    </location>
</feature>
<keyword evidence="2" id="KW-0690">Ribosome biogenesis</keyword>
<evidence type="ECO:0000256" key="1">
    <source>
        <dbReference type="ARBA" id="ARBA00004604"/>
    </source>
</evidence>
<dbReference type="FunCoup" id="A0A6L2PLQ1">
    <property type="interactions" value="1472"/>
</dbReference>
<sequence>MKISRRRKVHRYLSFFCNNYGFRQPYQVLLDGTFCYAALQNKFNIREQTPKYLDGDVKLLTTQCAIQETANLGHNVHGALVIIKQFATHRCSHNDKPVPGSVCLESMLGVSNPNRYIIATQDKELQAAARRIPGTPLLYLHQKAPTLEQPSAASSRMARINSNEKFAVSKIDKDTLNDLKEKKFGVTKPEQETKKKRKRGGPNPLSCKKKKKSAMKKETVTANKKTRKRLKVPKHVKEHWASVVKDQLRT</sequence>
<keyword evidence="4" id="KW-0539">Nucleus</keyword>
<name>A0A6L2PLQ1_COPFO</name>
<dbReference type="EMBL" id="BLKM01000422">
    <property type="protein sequence ID" value="GFG33274.1"/>
    <property type="molecule type" value="Genomic_DNA"/>
</dbReference>
<feature type="region of interest" description="Disordered" evidence="8">
    <location>
        <begin position="183"/>
        <end position="236"/>
    </location>
</feature>
<accession>A0A6L2PLQ1</accession>
<comment type="function">
    <text evidence="5">Involved in rRNA-processing and ribosome biogenesis.</text>
</comment>
<dbReference type="AlphaFoldDB" id="A0A6L2PLQ1"/>
<evidence type="ECO:0000256" key="3">
    <source>
        <dbReference type="ARBA" id="ARBA00022552"/>
    </source>
</evidence>
<dbReference type="InterPro" id="IPR057776">
    <property type="entry name" value="UTP23_sensor"/>
</dbReference>
<keyword evidence="3" id="KW-0698">rRNA processing</keyword>
<dbReference type="InterPro" id="IPR006984">
    <property type="entry name" value="Fcf1/UTP23"/>
</dbReference>
<dbReference type="SUPFAM" id="SSF88723">
    <property type="entry name" value="PIN domain-like"/>
    <property type="match status" value="1"/>
</dbReference>
<comment type="subcellular location">
    <subcellularLocation>
        <location evidence="1">Nucleus</location>
        <location evidence="1">Nucleolus</location>
    </subcellularLocation>
</comment>
<dbReference type="Pfam" id="PF24779">
    <property type="entry name" value="UTP23_sensor"/>
    <property type="match status" value="1"/>
</dbReference>
<evidence type="ECO:0000256" key="6">
    <source>
        <dbReference type="ARBA" id="ARBA00038503"/>
    </source>
</evidence>
<evidence type="ECO:0000313" key="11">
    <source>
        <dbReference type="Proteomes" id="UP000502823"/>
    </source>
</evidence>
<gene>
    <name evidence="10" type="ORF">Cfor_00199</name>
</gene>
<comment type="similarity">
    <text evidence="6">Belongs to the UTP23/FCF1 family. UTP23 subfamily.</text>
</comment>
<evidence type="ECO:0000259" key="9">
    <source>
        <dbReference type="Pfam" id="PF24779"/>
    </source>
</evidence>
<feature type="compositionally biased region" description="Basic and acidic residues" evidence="8">
    <location>
        <begin position="183"/>
        <end position="193"/>
    </location>
</feature>
<evidence type="ECO:0000313" key="10">
    <source>
        <dbReference type="EMBL" id="GFG33274.1"/>
    </source>
</evidence>
<evidence type="ECO:0000256" key="2">
    <source>
        <dbReference type="ARBA" id="ARBA00022517"/>
    </source>
</evidence>
<dbReference type="Proteomes" id="UP000502823">
    <property type="component" value="Unassembled WGS sequence"/>
</dbReference>
<evidence type="ECO:0000256" key="7">
    <source>
        <dbReference type="ARBA" id="ARBA00071400"/>
    </source>
</evidence>
<feature type="domain" description="UTP23 sensor motif region" evidence="9">
    <location>
        <begin position="193"/>
        <end position="212"/>
    </location>
</feature>
<dbReference type="OrthoDB" id="25675at2759"/>
<dbReference type="GO" id="GO:0032040">
    <property type="term" value="C:small-subunit processome"/>
    <property type="evidence" value="ECO:0007669"/>
    <property type="project" value="InterPro"/>
</dbReference>
<proteinExistence type="inferred from homology"/>
<dbReference type="InterPro" id="IPR029060">
    <property type="entry name" value="PIN-like_dom_sf"/>
</dbReference>
<organism evidence="10 11">
    <name type="scientific">Coptotermes formosanus</name>
    <name type="common">Formosan subterranean termite</name>
    <dbReference type="NCBI Taxonomy" id="36987"/>
    <lineage>
        <taxon>Eukaryota</taxon>
        <taxon>Metazoa</taxon>
        <taxon>Ecdysozoa</taxon>
        <taxon>Arthropoda</taxon>
        <taxon>Hexapoda</taxon>
        <taxon>Insecta</taxon>
        <taxon>Pterygota</taxon>
        <taxon>Neoptera</taxon>
        <taxon>Polyneoptera</taxon>
        <taxon>Dictyoptera</taxon>
        <taxon>Blattodea</taxon>
        <taxon>Blattoidea</taxon>
        <taxon>Termitoidae</taxon>
        <taxon>Rhinotermitidae</taxon>
        <taxon>Coptotermes</taxon>
    </lineage>
</organism>
<keyword evidence="11" id="KW-1185">Reference proteome</keyword>
<evidence type="ECO:0000256" key="5">
    <source>
        <dbReference type="ARBA" id="ARBA00037300"/>
    </source>
</evidence>
<reference evidence="11" key="1">
    <citation type="submission" date="2020-01" db="EMBL/GenBank/DDBJ databases">
        <title>Draft genome sequence of the Termite Coptotermes fromosanus.</title>
        <authorList>
            <person name="Itakura S."/>
            <person name="Yosikawa Y."/>
            <person name="Umezawa K."/>
        </authorList>
    </citation>
    <scope>NUCLEOTIDE SEQUENCE [LARGE SCALE GENOMIC DNA]</scope>
</reference>
<protein>
    <recommendedName>
        <fullName evidence="7">rRNA-processing protein UTP23 homolog</fullName>
    </recommendedName>
</protein>
<evidence type="ECO:0000256" key="4">
    <source>
        <dbReference type="ARBA" id="ARBA00023242"/>
    </source>
</evidence>
<dbReference type="FunFam" id="3.40.50.1010:FF:000006">
    <property type="entry name" value="rRNA-processing protein UTP23 homolog"/>
    <property type="match status" value="1"/>
</dbReference>